<comment type="similarity">
    <text evidence="1">Belongs to the LysR transcriptional regulatory family.</text>
</comment>
<dbReference type="PRINTS" id="PR00039">
    <property type="entry name" value="HTHLYSR"/>
</dbReference>
<dbReference type="PROSITE" id="PS50931">
    <property type="entry name" value="HTH_LYSR"/>
    <property type="match status" value="1"/>
</dbReference>
<comment type="caution">
    <text evidence="6">The sequence shown here is derived from an EMBL/GenBank/DDBJ whole genome shotgun (WGS) entry which is preliminary data.</text>
</comment>
<evidence type="ECO:0000256" key="1">
    <source>
        <dbReference type="ARBA" id="ARBA00009437"/>
    </source>
</evidence>
<protein>
    <submittedName>
        <fullName evidence="6">LysR family transcriptional regulator</fullName>
    </submittedName>
</protein>
<dbReference type="Proteomes" id="UP000779049">
    <property type="component" value="Unassembled WGS sequence"/>
</dbReference>
<keyword evidence="3" id="KW-0238">DNA-binding</keyword>
<dbReference type="InterPro" id="IPR036388">
    <property type="entry name" value="WH-like_DNA-bd_sf"/>
</dbReference>
<dbReference type="SUPFAM" id="SSF46785">
    <property type="entry name" value="Winged helix' DNA-binding domain"/>
    <property type="match status" value="1"/>
</dbReference>
<dbReference type="Gene3D" id="3.40.190.10">
    <property type="entry name" value="Periplasmic binding protein-like II"/>
    <property type="match status" value="2"/>
</dbReference>
<evidence type="ECO:0000313" key="6">
    <source>
        <dbReference type="EMBL" id="MBY0758827.1"/>
    </source>
</evidence>
<dbReference type="NCBIfam" id="NF040786">
    <property type="entry name" value="LysR_Sec_metab"/>
    <property type="match status" value="1"/>
</dbReference>
<dbReference type="Pfam" id="PF00126">
    <property type="entry name" value="HTH_1"/>
    <property type="match status" value="1"/>
</dbReference>
<keyword evidence="2" id="KW-0805">Transcription regulation</keyword>
<name>A0ABS7L795_9FIRM</name>
<dbReference type="PANTHER" id="PTHR30126">
    <property type="entry name" value="HTH-TYPE TRANSCRIPTIONAL REGULATOR"/>
    <property type="match status" value="1"/>
</dbReference>
<keyword evidence="7" id="KW-1185">Reference proteome</keyword>
<dbReference type="EMBL" id="VIRV01000008">
    <property type="protein sequence ID" value="MBY0758827.1"/>
    <property type="molecule type" value="Genomic_DNA"/>
</dbReference>
<organism evidence="6 7">
    <name type="scientific">Sellimonas caecigallum</name>
    <dbReference type="NCBI Taxonomy" id="2592333"/>
    <lineage>
        <taxon>Bacteria</taxon>
        <taxon>Bacillati</taxon>
        <taxon>Bacillota</taxon>
        <taxon>Clostridia</taxon>
        <taxon>Lachnospirales</taxon>
        <taxon>Lachnospiraceae</taxon>
        <taxon>Sellimonas</taxon>
    </lineage>
</organism>
<dbReference type="PANTHER" id="PTHR30126:SF64">
    <property type="entry name" value="HTH-TYPE TRANSCRIPTIONAL REGULATOR CITR"/>
    <property type="match status" value="1"/>
</dbReference>
<dbReference type="SUPFAM" id="SSF53850">
    <property type="entry name" value="Periplasmic binding protein-like II"/>
    <property type="match status" value="1"/>
</dbReference>
<evidence type="ECO:0000256" key="2">
    <source>
        <dbReference type="ARBA" id="ARBA00023015"/>
    </source>
</evidence>
<dbReference type="InterPro" id="IPR047788">
    <property type="entry name" value="LysR-like_Sec_metab"/>
</dbReference>
<feature type="domain" description="HTH lysR-type" evidence="5">
    <location>
        <begin position="1"/>
        <end position="58"/>
    </location>
</feature>
<evidence type="ECO:0000256" key="3">
    <source>
        <dbReference type="ARBA" id="ARBA00023125"/>
    </source>
</evidence>
<evidence type="ECO:0000313" key="7">
    <source>
        <dbReference type="Proteomes" id="UP000779049"/>
    </source>
</evidence>
<dbReference type="Pfam" id="PF03466">
    <property type="entry name" value="LysR_substrate"/>
    <property type="match status" value="1"/>
</dbReference>
<evidence type="ECO:0000256" key="4">
    <source>
        <dbReference type="ARBA" id="ARBA00023163"/>
    </source>
</evidence>
<dbReference type="InterPro" id="IPR000847">
    <property type="entry name" value="LysR_HTH_N"/>
</dbReference>
<dbReference type="InterPro" id="IPR005119">
    <property type="entry name" value="LysR_subst-bd"/>
</dbReference>
<gene>
    <name evidence="6" type="ORF">FLB61_06970</name>
</gene>
<keyword evidence="4" id="KW-0804">Transcription</keyword>
<reference evidence="6 7" key="1">
    <citation type="journal article" date="2020" name="New Microbes New Infect">
        <title>Sellimonas caecigallum sp. nov., description and genome sequence of a new member of the Sellimonas genus isolated from the cecum of feral chicken.</title>
        <authorList>
            <person name="Wongkuna S."/>
            <person name="Ghimire S."/>
            <person name="Antony L."/>
            <person name="Chankhamhaengdecha S."/>
            <person name="Janvilisri T."/>
            <person name="Scaria J."/>
        </authorList>
    </citation>
    <scope>NUCLEOTIDE SEQUENCE [LARGE SCALE GENOMIC DNA]</scope>
    <source>
        <strain evidence="6 7">SW451</strain>
    </source>
</reference>
<dbReference type="RefSeq" id="WP_221919761.1">
    <property type="nucleotide sequence ID" value="NZ_CP173660.1"/>
</dbReference>
<proteinExistence type="inferred from homology"/>
<sequence>MNLKQLEAFVCVADRKSFSRAAKELFLTQPTISAHIASLEKELDVRLFIRNTKEVNLSEDGKTLYKYARQMIDLEEQIEACFVGEKQQEGRKISIAASTIPAQYILPRILSKFNEKYPREQFKVVESDSAKVVELVAGGAADIGFTGTVLEKKFCKYVPFYKDELIIIMPNTEKYEKRVNEQNLNWITEEAFIMREEGSGTRKEAEKQLKKAGIDTEQLNIVASMGNQEAIKRSVISGMGITIISKLAAEEEIRTGKVLWCPMPDKSDGRDLNIVYNKNFHLSKSAERFIRVTKEMYGIDKK</sequence>
<accession>A0ABS7L795</accession>
<dbReference type="InterPro" id="IPR036390">
    <property type="entry name" value="WH_DNA-bd_sf"/>
</dbReference>
<evidence type="ECO:0000259" key="5">
    <source>
        <dbReference type="PROSITE" id="PS50931"/>
    </source>
</evidence>
<dbReference type="Gene3D" id="1.10.10.10">
    <property type="entry name" value="Winged helix-like DNA-binding domain superfamily/Winged helix DNA-binding domain"/>
    <property type="match status" value="1"/>
</dbReference>